<dbReference type="Proteomes" id="UP000036520">
    <property type="component" value="Chromosome"/>
</dbReference>
<evidence type="ECO:0000313" key="2">
    <source>
        <dbReference type="EMBL" id="AKP54256.1"/>
    </source>
</evidence>
<gene>
    <name evidence="2" type="ORF">CA2015_4937</name>
</gene>
<feature type="transmembrane region" description="Helical" evidence="1">
    <location>
        <begin position="529"/>
        <end position="548"/>
    </location>
</feature>
<proteinExistence type="predicted"/>
<dbReference type="PANTHER" id="PTHR20992:SF9">
    <property type="entry name" value="AT15442P-RELATED"/>
    <property type="match status" value="1"/>
</dbReference>
<dbReference type="RefSeq" id="WP_048644258.1">
    <property type="nucleotide sequence ID" value="NZ_CP012040.1"/>
</dbReference>
<dbReference type="Gene3D" id="2.60.200.40">
    <property type="match status" value="1"/>
</dbReference>
<dbReference type="InterPro" id="IPR016064">
    <property type="entry name" value="NAD/diacylglycerol_kinase_sf"/>
</dbReference>
<dbReference type="OrthoDB" id="9790659at2"/>
<keyword evidence="1" id="KW-0472">Membrane</keyword>
<feature type="transmembrane region" description="Helical" evidence="1">
    <location>
        <begin position="496"/>
        <end position="517"/>
    </location>
</feature>
<reference evidence="2 3" key="1">
    <citation type="submission" date="2015-07" db="EMBL/GenBank/DDBJ databases">
        <authorList>
            <person name="Kim K.M."/>
        </authorList>
    </citation>
    <scope>NUCLEOTIDE SEQUENCE [LARGE SCALE GENOMIC DNA]</scope>
    <source>
        <strain evidence="2 3">KCTC 12363</strain>
    </source>
</reference>
<feature type="transmembrane region" description="Helical" evidence="1">
    <location>
        <begin position="463"/>
        <end position="484"/>
    </location>
</feature>
<evidence type="ECO:0000313" key="3">
    <source>
        <dbReference type="Proteomes" id="UP000036520"/>
    </source>
</evidence>
<organism evidence="2 3">
    <name type="scientific">Cyclobacterium amurskyense</name>
    <dbReference type="NCBI Taxonomy" id="320787"/>
    <lineage>
        <taxon>Bacteria</taxon>
        <taxon>Pseudomonadati</taxon>
        <taxon>Bacteroidota</taxon>
        <taxon>Cytophagia</taxon>
        <taxon>Cytophagales</taxon>
        <taxon>Cyclobacteriaceae</taxon>
        <taxon>Cyclobacterium</taxon>
    </lineage>
</organism>
<protein>
    <recommendedName>
        <fullName evidence="4">Integral membrane protein</fullName>
    </recommendedName>
</protein>
<dbReference type="EMBL" id="CP012040">
    <property type="protein sequence ID" value="AKP54256.1"/>
    <property type="molecule type" value="Genomic_DNA"/>
</dbReference>
<evidence type="ECO:0008006" key="4">
    <source>
        <dbReference type="Google" id="ProtNLM"/>
    </source>
</evidence>
<dbReference type="AlphaFoldDB" id="A0A0H4PIA0"/>
<dbReference type="SUPFAM" id="SSF111331">
    <property type="entry name" value="NAD kinase/diacylglycerol kinase-like"/>
    <property type="match status" value="1"/>
</dbReference>
<keyword evidence="3" id="KW-1185">Reference proteome</keyword>
<keyword evidence="1" id="KW-0812">Transmembrane</keyword>
<dbReference type="Pfam" id="PF04087">
    <property type="entry name" value="DUF389"/>
    <property type="match status" value="1"/>
</dbReference>
<dbReference type="InterPro" id="IPR017438">
    <property type="entry name" value="ATP-NAD_kinase_N"/>
</dbReference>
<feature type="transmembrane region" description="Helical" evidence="1">
    <location>
        <begin position="402"/>
        <end position="426"/>
    </location>
</feature>
<keyword evidence="1" id="KW-1133">Transmembrane helix</keyword>
<dbReference type="KEGG" id="camu:CA2015_4937"/>
<feature type="transmembrane region" description="Helical" evidence="1">
    <location>
        <begin position="343"/>
        <end position="361"/>
    </location>
</feature>
<evidence type="ECO:0000256" key="1">
    <source>
        <dbReference type="SAM" id="Phobius"/>
    </source>
</evidence>
<sequence>MKSRILIYDSNEEDSVQNDILPEFGSNLRASYPYTEAFIEEIEEDEQVVTFLSDEQLKSFLLIAIKRNLEIALLPHPKMIHGIKGFGVKSSLEDNIAYILLEEKVSKVDVLEANGVPVFNTILIGESLSLMSSSVARFGFQRFWQRLSYFFKLFWSTKLVGFNIKAENQDEINTAAIGLIIVHHAQSSLISKKILEHSVINDGKLHAFILAPKSISGLFWFGLNSLFRTNSNRKLPPFAAHIKTSSITITGDQPINYSQDGVLLSTEKLQIEIGKGALNMLPGQKLNIENKGGSDDVYKVEALPKGDARKELLKRKLPLINHATTEEFKDLFSSLRSSSITSSVYLVLMLLATLIATLGLFGNSAPVIIGAMILAPLMAPIISLSMGVLRQDRTLIVNSSKTIGWGVLLGYLCAIFITWLTPLNIANDEIMARVRPNLLDLGIAVGSGIAGAYASAKSEISKTLAGVAIAVALVPPLAVSGIGLGWMEWDIFRGAFLLFLTNLAGMVMAAAMTFLLLGFSPFRLARRGILYSLVVVGLVSLPLFFGFMDMVRENNILSKLNGYTTNGVVLRDVSVRNIKPMRLTVKIVADKPLDKTELENIKNEIENIVGDKVVLEITVAMKVE</sequence>
<feature type="transmembrane region" description="Helical" evidence="1">
    <location>
        <begin position="367"/>
        <end position="390"/>
    </location>
</feature>
<dbReference type="Gene3D" id="3.40.50.10330">
    <property type="entry name" value="Probable inorganic polyphosphate/atp-NAD kinase, domain 1"/>
    <property type="match status" value="1"/>
</dbReference>
<dbReference type="PANTHER" id="PTHR20992">
    <property type="entry name" value="AT15442P-RELATED"/>
    <property type="match status" value="1"/>
</dbReference>
<accession>A0A0H4PIA0</accession>
<dbReference type="InterPro" id="IPR005240">
    <property type="entry name" value="DUF389"/>
</dbReference>
<name>A0A0H4PIA0_9BACT</name>
<dbReference type="STRING" id="320787.CA2015_4937"/>